<dbReference type="PANTHER" id="PTHR38471">
    <property type="entry name" value="FOUR HELIX BUNDLE PROTEIN"/>
    <property type="match status" value="1"/>
</dbReference>
<dbReference type="KEGG" id="dalk:DSCA_48490"/>
<dbReference type="PANTHER" id="PTHR38471:SF2">
    <property type="entry name" value="FOUR HELIX BUNDLE PROTEIN"/>
    <property type="match status" value="1"/>
</dbReference>
<dbReference type="NCBIfam" id="TIGR02436">
    <property type="entry name" value="four helix bundle protein"/>
    <property type="match status" value="1"/>
</dbReference>
<dbReference type="Gene3D" id="1.20.1440.60">
    <property type="entry name" value="23S rRNA-intervening sequence"/>
    <property type="match status" value="1"/>
</dbReference>
<gene>
    <name evidence="1" type="ORF">DSCA_48490</name>
</gene>
<dbReference type="RefSeq" id="WP_231716266.1">
    <property type="nucleotide sequence ID" value="NZ_AP021874.1"/>
</dbReference>
<evidence type="ECO:0000313" key="1">
    <source>
        <dbReference type="EMBL" id="BBO70919.1"/>
    </source>
</evidence>
<organism evidence="1 2">
    <name type="scientific">Desulfosarcina alkanivorans</name>
    <dbReference type="NCBI Taxonomy" id="571177"/>
    <lineage>
        <taxon>Bacteria</taxon>
        <taxon>Pseudomonadati</taxon>
        <taxon>Thermodesulfobacteriota</taxon>
        <taxon>Desulfobacteria</taxon>
        <taxon>Desulfobacterales</taxon>
        <taxon>Desulfosarcinaceae</taxon>
        <taxon>Desulfosarcina</taxon>
    </lineage>
</organism>
<dbReference type="InterPro" id="IPR012657">
    <property type="entry name" value="23S_rRNA-intervening_sequence"/>
</dbReference>
<accession>A0A5K7YSH6</accession>
<dbReference type="CDD" id="cd16377">
    <property type="entry name" value="23S_rRNA_IVP_like"/>
    <property type="match status" value="1"/>
</dbReference>
<dbReference type="InterPro" id="IPR036583">
    <property type="entry name" value="23S_rRNA_IVS_sf"/>
</dbReference>
<dbReference type="Pfam" id="PF05635">
    <property type="entry name" value="23S_rRNA_IVP"/>
    <property type="match status" value="1"/>
</dbReference>
<dbReference type="SUPFAM" id="SSF158446">
    <property type="entry name" value="IVS-encoded protein-like"/>
    <property type="match status" value="1"/>
</dbReference>
<sequence length="118" mass="13382">MTMGSSFEDLEVWKKACRLSVRLYKLLGNCRDYGMKDQMLRSSVSIPSNIAEGSERKSSPYFQSFINIAQGSAAELRTQVYISREVDILSDSDAKELITELKSISKMLQSLHRSLNRP</sequence>
<dbReference type="NCBIfam" id="NF008912">
    <property type="entry name" value="PRK12275.1-6"/>
    <property type="match status" value="1"/>
</dbReference>
<reference evidence="1 2" key="1">
    <citation type="submission" date="2019-11" db="EMBL/GenBank/DDBJ databases">
        <title>Comparative genomics of hydrocarbon-degrading Desulfosarcina strains.</title>
        <authorList>
            <person name="Watanabe M."/>
            <person name="Kojima H."/>
            <person name="Fukui M."/>
        </authorList>
    </citation>
    <scope>NUCLEOTIDE SEQUENCE [LARGE SCALE GENOMIC DNA]</scope>
    <source>
        <strain evidence="1 2">PL12</strain>
    </source>
</reference>
<proteinExistence type="predicted"/>
<dbReference type="EMBL" id="AP021874">
    <property type="protein sequence ID" value="BBO70919.1"/>
    <property type="molecule type" value="Genomic_DNA"/>
</dbReference>
<dbReference type="Proteomes" id="UP000427906">
    <property type="component" value="Chromosome"/>
</dbReference>
<protein>
    <submittedName>
        <fullName evidence="1">Four helix bundle protein</fullName>
    </submittedName>
</protein>
<dbReference type="AlphaFoldDB" id="A0A5K7YSH6"/>
<evidence type="ECO:0000313" key="2">
    <source>
        <dbReference type="Proteomes" id="UP000427906"/>
    </source>
</evidence>
<keyword evidence="2" id="KW-1185">Reference proteome</keyword>
<name>A0A5K7YSH6_9BACT</name>